<evidence type="ECO:0000313" key="1">
    <source>
        <dbReference type="EMBL" id="KAJ8630356.1"/>
    </source>
</evidence>
<comment type="caution">
    <text evidence="1">The sequence shown here is derived from an EMBL/GenBank/DDBJ whole genome shotgun (WGS) entry which is preliminary data.</text>
</comment>
<gene>
    <name evidence="1" type="ORF">MRB53_023679</name>
</gene>
<evidence type="ECO:0000313" key="2">
    <source>
        <dbReference type="Proteomes" id="UP001234297"/>
    </source>
</evidence>
<accession>A0ACC2LA32</accession>
<sequence>MDLETENRIAALLMQEATKLRLQAEKEGVHVYLREPKVRGRPNSRFLTATVRGVQQANRAAEVNEMWRVRKKELELDERLKGRLKDESKVRDDEHHSDSSERRPRRDEADEYASGLSTSSKQSHEDYIKSEDGSLGDEEIEKFLHSRVKRGRGAIGSRMDEPGPYLPSSDSKGKLVANPDVRVVEEWEQRVLGPEKPPFIKSREPESNDMLAHDVKKKAKKADSVSSEENSKHRLKKHKSRDKRRKENKSTSKHHCSRSRS</sequence>
<dbReference type="EMBL" id="CM056815">
    <property type="protein sequence ID" value="KAJ8630356.1"/>
    <property type="molecule type" value="Genomic_DNA"/>
</dbReference>
<organism evidence="1 2">
    <name type="scientific">Persea americana</name>
    <name type="common">Avocado</name>
    <dbReference type="NCBI Taxonomy" id="3435"/>
    <lineage>
        <taxon>Eukaryota</taxon>
        <taxon>Viridiplantae</taxon>
        <taxon>Streptophyta</taxon>
        <taxon>Embryophyta</taxon>
        <taxon>Tracheophyta</taxon>
        <taxon>Spermatophyta</taxon>
        <taxon>Magnoliopsida</taxon>
        <taxon>Magnoliidae</taxon>
        <taxon>Laurales</taxon>
        <taxon>Lauraceae</taxon>
        <taxon>Persea</taxon>
    </lineage>
</organism>
<name>A0ACC2LA32_PERAE</name>
<reference evidence="1 2" key="1">
    <citation type="journal article" date="2022" name="Hortic Res">
        <title>A haplotype resolved chromosomal level avocado genome allows analysis of novel avocado genes.</title>
        <authorList>
            <person name="Nath O."/>
            <person name="Fletcher S.J."/>
            <person name="Hayward A."/>
            <person name="Shaw L.M."/>
            <person name="Masouleh A.K."/>
            <person name="Furtado A."/>
            <person name="Henry R.J."/>
            <person name="Mitter N."/>
        </authorList>
    </citation>
    <scope>NUCLEOTIDE SEQUENCE [LARGE SCALE GENOMIC DNA]</scope>
    <source>
        <strain evidence="2">cv. Hass</strain>
    </source>
</reference>
<proteinExistence type="predicted"/>
<protein>
    <submittedName>
        <fullName evidence="1">Uncharacterized protein</fullName>
    </submittedName>
</protein>
<keyword evidence="2" id="KW-1185">Reference proteome</keyword>
<dbReference type="Proteomes" id="UP001234297">
    <property type="component" value="Chromosome 7"/>
</dbReference>